<evidence type="ECO:0000313" key="2">
    <source>
        <dbReference type="EMBL" id="CAD8098515.1"/>
    </source>
</evidence>
<proteinExistence type="predicted"/>
<sequence>MKKWDDDFRMKSYVNKIQNAKSTVPNNQKKTTKKQSYRDTEFSSHASYRSDFTDIKESQLFKQLVEFNLQQYTNKLLLRGYKGGLQTLAQQPIDSQILILQEIKLLPGHKQKFLDLFKYLNDHYDPHNYNGQPPLTPNNNKQNRNTLPGQMNSHGKFEQPRDTYVEILKPVNRRSSLKHLSPHQEIGIIKPRVLPKLEKRPINGNNDRSPQFIDTQSKQLVLNQEIILGSSLSITKDIIQKPLSKTINHPVVKIKQTKKKKSIIKSNADKNNKILKKLLQINSKNSDGSEIHLQQDQIQLMYQSFDNGKLASTLINIDIEEISYCVGITLQKMIFIVDLEQQKYLENEIKEIEQAIFKESDQDEEIESRKRYSENDQDCQEDEENNDQTVNMSKVDQTICQDFLREAIIEPEITDQYYGSEDVATEQFQKFDQSEQSKLQTEQEQQDYFQDQEQDNIDQISKSYFSVDTTYNLDDYLLFNKVFVDKSMTNYIPNVDIIQNYCKNIMTTTKMEREVAIISLIYINRLLNYNQGLEINCLNWQKILFTALVMASKIWDDESFENNNFAKVLPQFSTVQINEMEKVFLKLIEYHLYVNSGEYAKQYFILRTYADKKQRSYALKQLDISTVLRLQRGGQQQISKQQYLNTQNKSF</sequence>
<dbReference type="PANTHER" id="PTHR14248">
    <property type="entry name" value="CYCLIN Y, ISOFORM A"/>
    <property type="match status" value="1"/>
</dbReference>
<accession>A0A8S1P6G5</accession>
<name>A0A8S1P6G5_9CILI</name>
<dbReference type="FunFam" id="1.10.472.10:FF:000298">
    <property type="entry name" value="Uncharacterized protein"/>
    <property type="match status" value="1"/>
</dbReference>
<dbReference type="GO" id="GO:0019901">
    <property type="term" value="F:protein kinase binding"/>
    <property type="evidence" value="ECO:0007669"/>
    <property type="project" value="InterPro"/>
</dbReference>
<dbReference type="Pfam" id="PF08613">
    <property type="entry name" value="Cyclin"/>
    <property type="match status" value="1"/>
</dbReference>
<evidence type="ECO:0000313" key="3">
    <source>
        <dbReference type="Proteomes" id="UP000692954"/>
    </source>
</evidence>
<evidence type="ECO:0008006" key="4">
    <source>
        <dbReference type="Google" id="ProtNLM"/>
    </source>
</evidence>
<dbReference type="CDD" id="cd20540">
    <property type="entry name" value="CYCLIN_CCNY_like"/>
    <property type="match status" value="1"/>
</dbReference>
<feature type="compositionally biased region" description="Acidic residues" evidence="1">
    <location>
        <begin position="375"/>
        <end position="386"/>
    </location>
</feature>
<dbReference type="AlphaFoldDB" id="A0A8S1P6G5"/>
<evidence type="ECO:0000256" key="1">
    <source>
        <dbReference type="SAM" id="MobiDB-lite"/>
    </source>
</evidence>
<keyword evidence="3" id="KW-1185">Reference proteome</keyword>
<dbReference type="Proteomes" id="UP000692954">
    <property type="component" value="Unassembled WGS sequence"/>
</dbReference>
<organism evidence="2 3">
    <name type="scientific">Paramecium sonneborni</name>
    <dbReference type="NCBI Taxonomy" id="65129"/>
    <lineage>
        <taxon>Eukaryota</taxon>
        <taxon>Sar</taxon>
        <taxon>Alveolata</taxon>
        <taxon>Ciliophora</taxon>
        <taxon>Intramacronucleata</taxon>
        <taxon>Oligohymenophorea</taxon>
        <taxon>Peniculida</taxon>
        <taxon>Parameciidae</taxon>
        <taxon>Paramecium</taxon>
    </lineage>
</organism>
<comment type="caution">
    <text evidence="2">The sequence shown here is derived from an EMBL/GenBank/DDBJ whole genome shotgun (WGS) entry which is preliminary data.</text>
</comment>
<protein>
    <recommendedName>
        <fullName evidence="4">Cyclin N-terminal domain-containing protein</fullName>
    </recommendedName>
</protein>
<dbReference type="EMBL" id="CAJJDN010000070">
    <property type="protein sequence ID" value="CAD8098515.1"/>
    <property type="molecule type" value="Genomic_DNA"/>
</dbReference>
<feature type="region of interest" description="Disordered" evidence="1">
    <location>
        <begin position="360"/>
        <end position="392"/>
    </location>
</feature>
<reference evidence="2" key="1">
    <citation type="submission" date="2021-01" db="EMBL/GenBank/DDBJ databases">
        <authorList>
            <consortium name="Genoscope - CEA"/>
            <person name="William W."/>
        </authorList>
    </citation>
    <scope>NUCLEOTIDE SEQUENCE</scope>
</reference>
<dbReference type="OrthoDB" id="337735at2759"/>
<dbReference type="InterPro" id="IPR013922">
    <property type="entry name" value="Cyclin_PHO80-like"/>
</dbReference>
<gene>
    <name evidence="2" type="ORF">PSON_ATCC_30995.1.T0700157</name>
</gene>